<dbReference type="InterPro" id="IPR007263">
    <property type="entry name" value="DCC1-like"/>
</dbReference>
<dbReference type="Proteomes" id="UP000265800">
    <property type="component" value="Unassembled WGS sequence"/>
</dbReference>
<dbReference type="OrthoDB" id="9785438at2"/>
<sequence length="137" mass="15624">MKAPIIVLFDGVCNLCNGVVRFIVHHDPEGRFRFAAQQSEVGQTLLRRYGVASNQALADSVVVIAGGRVLLESDAALEILRHLPGYRWLYGLRHLPRPLRDGLYRLVARHRYRLFGRQKSCLVPTPELRERFLEGPH</sequence>
<evidence type="ECO:0008006" key="3">
    <source>
        <dbReference type="Google" id="ProtNLM"/>
    </source>
</evidence>
<dbReference type="InterPro" id="IPR052927">
    <property type="entry name" value="DCC_oxidoreductase"/>
</dbReference>
<accession>A0A399EQN2</accession>
<dbReference type="RefSeq" id="WP_119360222.1">
    <property type="nucleotide sequence ID" value="NZ_QWKZ01000046.1"/>
</dbReference>
<name>A0A399EQN2_9DEIN</name>
<dbReference type="Pfam" id="PF04134">
    <property type="entry name" value="DCC1-like"/>
    <property type="match status" value="1"/>
</dbReference>
<evidence type="ECO:0000313" key="1">
    <source>
        <dbReference type="EMBL" id="RIH85349.1"/>
    </source>
</evidence>
<protein>
    <recommendedName>
        <fullName evidence="3">Thiol-disulfide oxidoreductase DCC</fullName>
    </recommendedName>
</protein>
<gene>
    <name evidence="1" type="ORF">Mlute_01595</name>
</gene>
<dbReference type="PANTHER" id="PTHR33639:SF2">
    <property type="entry name" value="DUF393 DOMAIN-CONTAINING PROTEIN"/>
    <property type="match status" value="1"/>
</dbReference>
<dbReference type="PANTHER" id="PTHR33639">
    <property type="entry name" value="THIOL-DISULFIDE OXIDOREDUCTASE DCC"/>
    <property type="match status" value="1"/>
</dbReference>
<comment type="caution">
    <text evidence="1">The sequence shown here is derived from an EMBL/GenBank/DDBJ whole genome shotgun (WGS) entry which is preliminary data.</text>
</comment>
<organism evidence="1 2">
    <name type="scientific">Meiothermus luteus</name>
    <dbReference type="NCBI Taxonomy" id="2026184"/>
    <lineage>
        <taxon>Bacteria</taxon>
        <taxon>Thermotogati</taxon>
        <taxon>Deinococcota</taxon>
        <taxon>Deinococci</taxon>
        <taxon>Thermales</taxon>
        <taxon>Thermaceae</taxon>
        <taxon>Meiothermus</taxon>
    </lineage>
</organism>
<keyword evidence="2" id="KW-1185">Reference proteome</keyword>
<dbReference type="GO" id="GO:0015035">
    <property type="term" value="F:protein-disulfide reductase activity"/>
    <property type="evidence" value="ECO:0007669"/>
    <property type="project" value="InterPro"/>
</dbReference>
<dbReference type="EMBL" id="QWKZ01000046">
    <property type="protein sequence ID" value="RIH85349.1"/>
    <property type="molecule type" value="Genomic_DNA"/>
</dbReference>
<proteinExistence type="predicted"/>
<reference evidence="1 2" key="1">
    <citation type="submission" date="2018-08" db="EMBL/GenBank/DDBJ databases">
        <title>Meiothermus luteus KCTC 52599 genome sequencing project.</title>
        <authorList>
            <person name="Da Costa M.S."/>
            <person name="Albuquerque L."/>
            <person name="Raposo P."/>
            <person name="Froufe H.J.C."/>
            <person name="Barroso C.S."/>
            <person name="Egas C."/>
        </authorList>
    </citation>
    <scope>NUCLEOTIDE SEQUENCE [LARGE SCALE GENOMIC DNA]</scope>
    <source>
        <strain evidence="1 2">KCTC 52599</strain>
    </source>
</reference>
<evidence type="ECO:0000313" key="2">
    <source>
        <dbReference type="Proteomes" id="UP000265800"/>
    </source>
</evidence>
<dbReference type="AlphaFoldDB" id="A0A399EQN2"/>